<evidence type="ECO:0008006" key="3">
    <source>
        <dbReference type="Google" id="ProtNLM"/>
    </source>
</evidence>
<dbReference type="EMBL" id="UINC01100261">
    <property type="protein sequence ID" value="SVC60185.1"/>
    <property type="molecule type" value="Genomic_DNA"/>
</dbReference>
<protein>
    <recommendedName>
        <fullName evidence="3">CbtA family protein</fullName>
    </recommendedName>
</protein>
<keyword evidence="1" id="KW-0812">Transmembrane</keyword>
<dbReference type="InterPro" id="IPR012666">
    <property type="entry name" value="CbtA_put"/>
</dbReference>
<organism evidence="2">
    <name type="scientific">marine metagenome</name>
    <dbReference type="NCBI Taxonomy" id="408172"/>
    <lineage>
        <taxon>unclassified sequences</taxon>
        <taxon>metagenomes</taxon>
        <taxon>ecological metagenomes</taxon>
    </lineage>
</organism>
<reference evidence="2" key="1">
    <citation type="submission" date="2018-05" db="EMBL/GenBank/DDBJ databases">
        <authorList>
            <person name="Lanie J.A."/>
            <person name="Ng W.-L."/>
            <person name="Kazmierczak K.M."/>
            <person name="Andrzejewski T.M."/>
            <person name="Davidsen T.M."/>
            <person name="Wayne K.J."/>
            <person name="Tettelin H."/>
            <person name="Glass J.I."/>
            <person name="Rusch D."/>
            <person name="Podicherti R."/>
            <person name="Tsui H.-C.T."/>
            <person name="Winkler M.E."/>
        </authorList>
    </citation>
    <scope>NUCLEOTIDE SEQUENCE</scope>
</reference>
<feature type="transmembrane region" description="Helical" evidence="1">
    <location>
        <begin position="175"/>
        <end position="193"/>
    </location>
</feature>
<feature type="transmembrane region" description="Helical" evidence="1">
    <location>
        <begin position="105"/>
        <end position="123"/>
    </location>
</feature>
<sequence>MKTVFFIVIVLVSGFGAGVIHGAVNLVIVEPYLDEAIEIENQNLFATGLAEDTPQFWAEYSSYRDWQKSGQLLAGGILGMSIGALFGIVFAYSRNSLPKGHTLKKTFVLAAIMWLTIFIIPFLKYPANPPTVGDVDTVVLRSILYLSFIAISGFSAVGFFILYKKLQNKKKGLAFVGYAVFITTVFFIMPVNPDEVKAPMDLVNSFRIMSVIAVTTFWIAEAIIFGMLWQKYKAKLDESSFKT</sequence>
<keyword evidence="1" id="KW-1133">Transmembrane helix</keyword>
<keyword evidence="1" id="KW-0472">Membrane</keyword>
<proteinExistence type="predicted"/>
<name>A0A382NIP7_9ZZZZ</name>
<feature type="transmembrane region" description="Helical" evidence="1">
    <location>
        <begin position="72"/>
        <end position="93"/>
    </location>
</feature>
<gene>
    <name evidence="2" type="ORF">METZ01_LOCUS313039</name>
</gene>
<feature type="transmembrane region" description="Helical" evidence="1">
    <location>
        <begin position="143"/>
        <end position="163"/>
    </location>
</feature>
<accession>A0A382NIP7</accession>
<feature type="transmembrane region" description="Helical" evidence="1">
    <location>
        <begin position="205"/>
        <end position="229"/>
    </location>
</feature>
<evidence type="ECO:0000313" key="2">
    <source>
        <dbReference type="EMBL" id="SVC60185.1"/>
    </source>
</evidence>
<dbReference type="AlphaFoldDB" id="A0A382NIP7"/>
<evidence type="ECO:0000256" key="1">
    <source>
        <dbReference type="SAM" id="Phobius"/>
    </source>
</evidence>
<dbReference type="Pfam" id="PF09490">
    <property type="entry name" value="CbtA"/>
    <property type="match status" value="1"/>
</dbReference>